<reference evidence="2" key="1">
    <citation type="submission" date="2003-08" db="EMBL/GenBank/DDBJ databases">
        <authorList>
            <person name="Birren B."/>
            <person name="Nusbaum C."/>
            <person name="Abebe A."/>
            <person name="Abouelleil A."/>
            <person name="Adekoya E."/>
            <person name="Ait-zahra M."/>
            <person name="Allen N."/>
            <person name="Allen T."/>
            <person name="An P."/>
            <person name="Anderson M."/>
            <person name="Anderson S."/>
            <person name="Arachchi H."/>
            <person name="Armbruster J."/>
            <person name="Bachantsang P."/>
            <person name="Baldwin J."/>
            <person name="Barry A."/>
            <person name="Bayul T."/>
            <person name="Blitshsteyn B."/>
            <person name="Bloom T."/>
            <person name="Blye J."/>
            <person name="Boguslavskiy L."/>
            <person name="Borowsky M."/>
            <person name="Boukhgalter B."/>
            <person name="Brunache A."/>
            <person name="Butler J."/>
            <person name="Calixte N."/>
            <person name="Calvo S."/>
            <person name="Camarata J."/>
            <person name="Campo K."/>
            <person name="Chang J."/>
            <person name="Cheshatsang Y."/>
            <person name="Citroen M."/>
            <person name="Collymore A."/>
            <person name="Considine T."/>
            <person name="Cook A."/>
            <person name="Cooke P."/>
            <person name="Corum B."/>
            <person name="Cuomo C."/>
            <person name="David R."/>
            <person name="Dawoe T."/>
            <person name="Degray S."/>
            <person name="Dodge S."/>
            <person name="Dooley K."/>
            <person name="Dorje P."/>
            <person name="Dorjee K."/>
            <person name="Dorris L."/>
            <person name="Duffey N."/>
            <person name="Dupes A."/>
            <person name="Elkins T."/>
            <person name="Engels R."/>
            <person name="Erickson J."/>
            <person name="Farina A."/>
            <person name="Faro S."/>
            <person name="Ferreira P."/>
            <person name="Fischer H."/>
            <person name="Fitzgerald M."/>
            <person name="Foley K."/>
            <person name="Gage D."/>
            <person name="Galagan J."/>
            <person name="Gearin G."/>
            <person name="Gnerre S."/>
            <person name="Gnirke A."/>
            <person name="Goyette A."/>
            <person name="Graham J."/>
            <person name="Grandbois E."/>
            <person name="Gyaltsen K."/>
            <person name="Hafez N."/>
            <person name="Hagopian D."/>
            <person name="Hagos B."/>
            <person name="Hall J."/>
            <person name="Hatcher B."/>
            <person name="Heller A."/>
            <person name="Higgins H."/>
            <person name="Honan T."/>
            <person name="Horn A."/>
            <person name="Houde N."/>
            <person name="Hughes L."/>
            <person name="Hulme W."/>
            <person name="Husby E."/>
            <person name="Iliev I."/>
            <person name="Jaffe D."/>
            <person name="Jones C."/>
            <person name="Kamal M."/>
            <person name="Kamat A."/>
            <person name="Kamvysselis M."/>
            <person name="Karlsson E."/>
            <person name="Kells C."/>
            <person name="Kieu A."/>
            <person name="Kisner P."/>
            <person name="Kodira C."/>
            <person name="Kulbokas E."/>
            <person name="Labutti K."/>
            <person name="Lama D."/>
            <person name="Landers T."/>
            <person name="Leger J."/>
            <person name="Levine S."/>
            <person name="Lewis D."/>
            <person name="Lewis T."/>
            <person name="Lindblad-toh K."/>
            <person name="Liu X."/>
            <person name="Lokyitsang T."/>
            <person name="Lokyitsang Y."/>
            <person name="Lucien O."/>
            <person name="Lui A."/>
            <person name="Ma L.J."/>
            <person name="Mabbitt R."/>
            <person name="Macdonald J."/>
            <person name="Maclean C."/>
            <person name="Major J."/>
            <person name="Manning J."/>
            <person name="Marabella R."/>
            <person name="Maru K."/>
            <person name="Matthews C."/>
            <person name="Mauceli E."/>
            <person name="Mccarthy M."/>
            <person name="Mcdonough S."/>
            <person name="Mcghee T."/>
            <person name="Meldrim J."/>
            <person name="Meneus L."/>
            <person name="Mesirov J."/>
            <person name="Mihalev A."/>
            <person name="Mihova T."/>
            <person name="Mikkelsen T."/>
            <person name="Mlenga V."/>
            <person name="Moru K."/>
            <person name="Mozes J."/>
            <person name="Mulrain L."/>
            <person name="Munson G."/>
            <person name="Naylor J."/>
            <person name="Newes C."/>
            <person name="Nguyen C."/>
            <person name="Nguyen N."/>
            <person name="Nguyen T."/>
            <person name="Nicol R."/>
            <person name="Nielsen C."/>
            <person name="Nizzari M."/>
            <person name="Norbu C."/>
            <person name="Norbu N."/>
            <person name="O'donnell P."/>
            <person name="Okoawo O."/>
            <person name="O'leary S."/>
            <person name="Omotosho B."/>
            <person name="O'neill K."/>
            <person name="Osman S."/>
            <person name="Parker S."/>
            <person name="Perrin D."/>
            <person name="Phunkhang P."/>
            <person name="Piqani B."/>
            <person name="Purcell S."/>
            <person name="Rachupka T."/>
            <person name="Ramasamy U."/>
            <person name="Rameau R."/>
            <person name="Ray V."/>
            <person name="Raymond C."/>
            <person name="Retta R."/>
            <person name="Richardson S."/>
            <person name="Rise C."/>
            <person name="Rodriguez J."/>
            <person name="Rogers J."/>
            <person name="Rogov P."/>
            <person name="Rutman M."/>
            <person name="Schupbach R."/>
            <person name="Seaman C."/>
            <person name="Settipalli S."/>
            <person name="Sharpe T."/>
            <person name="Sheridan J."/>
            <person name="Sherpa N."/>
            <person name="Shi J."/>
            <person name="Smirnov S."/>
            <person name="Smith C."/>
            <person name="Sougnez C."/>
            <person name="Spencer B."/>
            <person name="Stalker J."/>
            <person name="Stange-thomann N."/>
            <person name="Stavropoulos S."/>
            <person name="Stetson K."/>
            <person name="Stone C."/>
            <person name="Stone S."/>
            <person name="Stubbs M."/>
            <person name="Talamas J."/>
            <person name="Tchuinga P."/>
            <person name="Tenzing P."/>
            <person name="Tesfaye S."/>
            <person name="Theodore J."/>
            <person name="Thoulutsang Y."/>
            <person name="Topham K."/>
            <person name="Towey S."/>
            <person name="Tsamla T."/>
            <person name="Tsomo N."/>
            <person name="Vallee D."/>
            <person name="Vassiliev H."/>
            <person name="Venkataraman V."/>
            <person name="Vinson J."/>
            <person name="Vo A."/>
            <person name="Wade C."/>
            <person name="Wang S."/>
            <person name="Wangchuk T."/>
            <person name="Wangdi T."/>
            <person name="Whittaker C."/>
            <person name="Wilkinson J."/>
            <person name="Wu Y."/>
            <person name="Wyman D."/>
            <person name="Yadav S."/>
            <person name="Yang S."/>
            <person name="Yang X."/>
            <person name="Yeager S."/>
            <person name="Yee E."/>
            <person name="Young G."/>
            <person name="Zainoun J."/>
            <person name="Zembeck L."/>
            <person name="Zimmer A."/>
            <person name="Zody M."/>
            <person name="Lander E."/>
        </authorList>
    </citation>
    <scope>NUCLEOTIDE SEQUENCE [LARGE SCALE GENOMIC DNA]</scope>
</reference>
<proteinExistence type="predicted"/>
<dbReference type="HOGENOM" id="CLU_1277239_0_0_1"/>
<evidence type="ECO:0000313" key="1">
    <source>
        <dbReference type="Ensembl" id="ENSCSAVP00000015009.1"/>
    </source>
</evidence>
<reference evidence="1" key="3">
    <citation type="submission" date="2025-09" db="UniProtKB">
        <authorList>
            <consortium name="Ensembl"/>
        </authorList>
    </citation>
    <scope>IDENTIFICATION</scope>
</reference>
<dbReference type="OMA" id="AMIAYSH"/>
<dbReference type="Proteomes" id="UP000007875">
    <property type="component" value="Unassembled WGS sequence"/>
</dbReference>
<dbReference type="Ensembl" id="ENSCSAVT00000015183.1">
    <property type="protein sequence ID" value="ENSCSAVP00000015009.1"/>
    <property type="gene ID" value="ENSCSAVG00000008792.1"/>
</dbReference>
<reference evidence="1" key="2">
    <citation type="submission" date="2025-08" db="UniProtKB">
        <authorList>
            <consortium name="Ensembl"/>
        </authorList>
    </citation>
    <scope>IDENTIFICATION</scope>
</reference>
<sequence>MAAFLTADININEYLGDASALLCEVHEHLLLSDWLSGESDVMDSCSTFLQCMSDFHLAMIAYSHQNSDGFCDTFKLSIRNPLRKIIQSQFTLSDSITRDTYKELSRKICSTVLADILENIKSSSSFAVPDKVTDLPALSSNLVPILCATSAECDYVCQLVLDMHEEARKGENKYAENLRESYICLLSVLSKDGKNKASATSALTRLNEDQLNATPT</sequence>
<protein>
    <submittedName>
        <fullName evidence="1">Uncharacterized protein</fullName>
    </submittedName>
</protein>
<organism evidence="1 2">
    <name type="scientific">Ciona savignyi</name>
    <name type="common">Pacific transparent sea squirt</name>
    <dbReference type="NCBI Taxonomy" id="51511"/>
    <lineage>
        <taxon>Eukaryota</taxon>
        <taxon>Metazoa</taxon>
        <taxon>Chordata</taxon>
        <taxon>Tunicata</taxon>
        <taxon>Ascidiacea</taxon>
        <taxon>Phlebobranchia</taxon>
        <taxon>Cionidae</taxon>
        <taxon>Ciona</taxon>
    </lineage>
</organism>
<dbReference type="InParanoid" id="H2ZBP4"/>
<keyword evidence="2" id="KW-1185">Reference proteome</keyword>
<dbReference type="GeneTree" id="ENSGT00660000097228"/>
<accession>H2ZBP4</accession>
<evidence type="ECO:0000313" key="2">
    <source>
        <dbReference type="Proteomes" id="UP000007875"/>
    </source>
</evidence>
<dbReference type="AlphaFoldDB" id="H2ZBP4"/>
<name>H2ZBP4_CIOSA</name>